<accession>A0A0D0CS67</accession>
<organism evidence="1 2">
    <name type="scientific">Paxillus rubicundulus Ve08.2h10</name>
    <dbReference type="NCBI Taxonomy" id="930991"/>
    <lineage>
        <taxon>Eukaryota</taxon>
        <taxon>Fungi</taxon>
        <taxon>Dikarya</taxon>
        <taxon>Basidiomycota</taxon>
        <taxon>Agaricomycotina</taxon>
        <taxon>Agaricomycetes</taxon>
        <taxon>Agaricomycetidae</taxon>
        <taxon>Boletales</taxon>
        <taxon>Paxilineae</taxon>
        <taxon>Paxillaceae</taxon>
        <taxon>Paxillus</taxon>
    </lineage>
</organism>
<name>A0A0D0CS67_9AGAM</name>
<sequence>QLFSDSNPDLYELSCRTLLSCKALGQQSLQLIDIMDILSVVGMVPHSPKLPSGVIENQFFVVEKSGLEIANSGPEADDGGDEPEG</sequence>
<evidence type="ECO:0000313" key="2">
    <source>
        <dbReference type="Proteomes" id="UP000054538"/>
    </source>
</evidence>
<dbReference type="OrthoDB" id="2669721at2759"/>
<dbReference type="AlphaFoldDB" id="A0A0D0CS67"/>
<dbReference type="InParanoid" id="A0A0D0CS67"/>
<feature type="non-terminal residue" evidence="1">
    <location>
        <position position="1"/>
    </location>
</feature>
<reference evidence="1 2" key="1">
    <citation type="submission" date="2014-04" db="EMBL/GenBank/DDBJ databases">
        <authorList>
            <consortium name="DOE Joint Genome Institute"/>
            <person name="Kuo A."/>
            <person name="Kohler A."/>
            <person name="Jargeat P."/>
            <person name="Nagy L.G."/>
            <person name="Floudas D."/>
            <person name="Copeland A."/>
            <person name="Barry K.W."/>
            <person name="Cichocki N."/>
            <person name="Veneault-Fourrey C."/>
            <person name="LaButti K."/>
            <person name="Lindquist E.A."/>
            <person name="Lipzen A."/>
            <person name="Lundell T."/>
            <person name="Morin E."/>
            <person name="Murat C."/>
            <person name="Sun H."/>
            <person name="Tunlid A."/>
            <person name="Henrissat B."/>
            <person name="Grigoriev I.V."/>
            <person name="Hibbett D.S."/>
            <person name="Martin F."/>
            <person name="Nordberg H.P."/>
            <person name="Cantor M.N."/>
            <person name="Hua S.X."/>
        </authorList>
    </citation>
    <scope>NUCLEOTIDE SEQUENCE [LARGE SCALE GENOMIC DNA]</scope>
    <source>
        <strain evidence="1 2">Ve08.2h10</strain>
    </source>
</reference>
<dbReference type="Proteomes" id="UP000054538">
    <property type="component" value="Unassembled WGS sequence"/>
</dbReference>
<proteinExistence type="predicted"/>
<dbReference type="EMBL" id="KN829479">
    <property type="protein sequence ID" value="KIK73721.1"/>
    <property type="molecule type" value="Genomic_DNA"/>
</dbReference>
<feature type="non-terminal residue" evidence="1">
    <location>
        <position position="85"/>
    </location>
</feature>
<dbReference type="HOGENOM" id="CLU_047287_4_0_1"/>
<keyword evidence="2" id="KW-1185">Reference proteome</keyword>
<gene>
    <name evidence="1" type="ORF">PAXRUDRAFT_54394</name>
</gene>
<evidence type="ECO:0000313" key="1">
    <source>
        <dbReference type="EMBL" id="KIK73721.1"/>
    </source>
</evidence>
<protein>
    <submittedName>
        <fullName evidence="1">Uncharacterized protein</fullName>
    </submittedName>
</protein>
<dbReference type="STRING" id="930991.A0A0D0CS67"/>
<reference evidence="2" key="2">
    <citation type="submission" date="2015-01" db="EMBL/GenBank/DDBJ databases">
        <title>Evolutionary Origins and Diversification of the Mycorrhizal Mutualists.</title>
        <authorList>
            <consortium name="DOE Joint Genome Institute"/>
            <consortium name="Mycorrhizal Genomics Consortium"/>
            <person name="Kohler A."/>
            <person name="Kuo A."/>
            <person name="Nagy L.G."/>
            <person name="Floudas D."/>
            <person name="Copeland A."/>
            <person name="Barry K.W."/>
            <person name="Cichocki N."/>
            <person name="Veneault-Fourrey C."/>
            <person name="LaButti K."/>
            <person name="Lindquist E.A."/>
            <person name="Lipzen A."/>
            <person name="Lundell T."/>
            <person name="Morin E."/>
            <person name="Murat C."/>
            <person name="Riley R."/>
            <person name="Ohm R."/>
            <person name="Sun H."/>
            <person name="Tunlid A."/>
            <person name="Henrissat B."/>
            <person name="Grigoriev I.V."/>
            <person name="Hibbett D.S."/>
            <person name="Martin F."/>
        </authorList>
    </citation>
    <scope>NUCLEOTIDE SEQUENCE [LARGE SCALE GENOMIC DNA]</scope>
    <source>
        <strain evidence="2">Ve08.2h10</strain>
    </source>
</reference>